<dbReference type="SUPFAM" id="SSF53383">
    <property type="entry name" value="PLP-dependent transferases"/>
    <property type="match status" value="1"/>
</dbReference>
<dbReference type="InterPro" id="IPR000192">
    <property type="entry name" value="Aminotrans_V_dom"/>
</dbReference>
<evidence type="ECO:0000256" key="4">
    <source>
        <dbReference type="HAMAP-Rule" id="MF_03017"/>
    </source>
</evidence>
<comment type="similarity">
    <text evidence="4 5">Belongs to the kynureninase family.</text>
</comment>
<evidence type="ECO:0000256" key="5">
    <source>
        <dbReference type="PIRNR" id="PIRNR038800"/>
    </source>
</evidence>
<reference evidence="7" key="4">
    <citation type="submission" date="2025-09" db="UniProtKB">
        <authorList>
            <consortium name="Ensembl"/>
        </authorList>
    </citation>
    <scope>IDENTIFICATION</scope>
</reference>
<dbReference type="InterPro" id="IPR015424">
    <property type="entry name" value="PyrdxlP-dep_Trfase"/>
</dbReference>
<feature type="modified residue" description="N6-(pyridoxal phosphate)lysine" evidence="4">
    <location>
        <position position="280"/>
    </location>
</feature>
<accession>H2XP90</accession>
<dbReference type="HAMAP" id="MF_01970">
    <property type="entry name" value="Kynureninase"/>
    <property type="match status" value="1"/>
</dbReference>
<dbReference type="UniPathway" id="UPA00334">
    <property type="reaction ID" value="UER00455"/>
</dbReference>
<comment type="catalytic activity">
    <reaction evidence="4 5">
        <text>L-kynurenine + H2O = anthranilate + L-alanine + H(+)</text>
        <dbReference type="Rhea" id="RHEA:16813"/>
        <dbReference type="ChEBI" id="CHEBI:15377"/>
        <dbReference type="ChEBI" id="CHEBI:15378"/>
        <dbReference type="ChEBI" id="CHEBI:16567"/>
        <dbReference type="ChEBI" id="CHEBI:57959"/>
        <dbReference type="ChEBI" id="CHEBI:57972"/>
        <dbReference type="EC" id="3.7.1.3"/>
    </reaction>
</comment>
<dbReference type="Gene3D" id="3.40.640.10">
    <property type="entry name" value="Type I PLP-dependent aspartate aminotransferase-like (Major domain)"/>
    <property type="match status" value="1"/>
</dbReference>
<dbReference type="HOGENOM" id="CLU_003433_4_0_1"/>
<keyword evidence="1 4" id="KW-0662">Pyridine nucleotide biosynthesis</keyword>
<dbReference type="InterPro" id="IPR015421">
    <property type="entry name" value="PyrdxlP-dep_Trfase_major"/>
</dbReference>
<comment type="catalytic activity">
    <reaction evidence="5">
        <text>3-hydroxy-L-kynurenine + H2O = 3-hydroxyanthranilate + L-alanine + H(+)</text>
        <dbReference type="Rhea" id="RHEA:25143"/>
        <dbReference type="ChEBI" id="CHEBI:15377"/>
        <dbReference type="ChEBI" id="CHEBI:15378"/>
        <dbReference type="ChEBI" id="CHEBI:36559"/>
        <dbReference type="ChEBI" id="CHEBI:57972"/>
        <dbReference type="ChEBI" id="CHEBI:58125"/>
        <dbReference type="EC" id="3.7.1.3"/>
    </reaction>
</comment>
<dbReference type="GO" id="GO:0030170">
    <property type="term" value="F:pyridoxal phosphate binding"/>
    <property type="evidence" value="ECO:0007669"/>
    <property type="project" value="UniProtKB-UniRule"/>
</dbReference>
<feature type="binding site" evidence="4">
    <location>
        <position position="142"/>
    </location>
    <ligand>
        <name>pyridoxal 5'-phosphate</name>
        <dbReference type="ChEBI" id="CHEBI:597326"/>
    </ligand>
</feature>
<dbReference type="EC" id="3.7.1.3" evidence="4 5"/>
<dbReference type="NCBIfam" id="TIGR01814">
    <property type="entry name" value="kynureninase"/>
    <property type="match status" value="1"/>
</dbReference>
<keyword evidence="3 4" id="KW-0663">Pyridoxal phosphate</keyword>
<evidence type="ECO:0000256" key="1">
    <source>
        <dbReference type="ARBA" id="ARBA00022642"/>
    </source>
</evidence>
<comment type="caution">
    <text evidence="4">Lacks conserved residue(s) required for the propagation of feature annotation.</text>
</comment>
<dbReference type="PANTHER" id="PTHR14084:SF0">
    <property type="entry name" value="KYNURENINASE"/>
    <property type="match status" value="1"/>
</dbReference>
<dbReference type="GO" id="GO:0030429">
    <property type="term" value="F:kynureninase activity"/>
    <property type="evidence" value="ECO:0000318"/>
    <property type="project" value="GO_Central"/>
</dbReference>
<comment type="pathway">
    <text evidence="4 5">Amino-acid degradation; L-kynurenine degradation; L-alanine and anthranilate from L-kynurenine: step 1/1.</text>
</comment>
<dbReference type="InterPro" id="IPR010111">
    <property type="entry name" value="Kynureninase"/>
</dbReference>
<evidence type="ECO:0000256" key="3">
    <source>
        <dbReference type="ARBA" id="ARBA00022898"/>
    </source>
</evidence>
<dbReference type="STRING" id="7719.ENSCINP00000031473"/>
<keyword evidence="4 5" id="KW-0963">Cytoplasm</keyword>
<feature type="binding site" evidence="4">
    <location>
        <position position="254"/>
    </location>
    <ligand>
        <name>pyridoxal 5'-phosphate</name>
        <dbReference type="ChEBI" id="CHEBI:597326"/>
    </ligand>
</feature>
<dbReference type="Proteomes" id="UP000008144">
    <property type="component" value="Chromosome 6"/>
</dbReference>
<sequence>MAQFKYGSSTPSEVLTDLAAKNNVSVLDREFQVFLDANDELSNLRDDFLIPKKSTFPGVDCDDEDQNGNCAYLCGNSLGLQPKSAQQDAQKKKQVLQNWELNAIECHKVGYLPAIFCDNFARDGMAKLVGCHRDEVVIMNGLTVNLHLMMVSFYQPTQTRHKILIEEHAFPSDYYVVRSQIQQRGFDDSSMLFLKPRKGEEIFRMEDVLEVIKKEGDSIALVMLPGVHYFTGQVFDIKTITHTAHAKGCYVGFDLAHAVGNIELELHEWDVDFSCWCTYKYLNSGPGNLGAAFVHKKFNDAKLPKFLGWWGHRESTRFEMSNDLDFASGAESYRLSNPPPLLVACVLASLKVFGKTSIRKLREKSFLLTGYLEFMLKHYFSKQPGSSKPSVEILTPTNFNERGCQVSLRFSCSLLEVSNKLKKEGMIFDTRQPNVMRVSPVPLYNTFHDVYRFVQALRKSLSNYNQN</sequence>
<dbReference type="GO" id="GO:0097053">
    <property type="term" value="P:L-kynurenine catabolic process"/>
    <property type="evidence" value="ECO:0007669"/>
    <property type="project" value="UniProtKB-UniRule"/>
</dbReference>
<name>H2XP90_CIOIN</name>
<comment type="cofactor">
    <cofactor evidence="4 5">
        <name>pyridoxal 5'-phosphate</name>
        <dbReference type="ChEBI" id="CHEBI:597326"/>
    </cofactor>
</comment>
<reference evidence="7" key="2">
    <citation type="journal article" date="2008" name="Genome Biol.">
        <title>Improved genome assembly and evidence-based global gene model set for the chordate Ciona intestinalis: new insight into intron and operon populations.</title>
        <authorList>
            <person name="Satou Y."/>
            <person name="Mineta K."/>
            <person name="Ogasawara M."/>
            <person name="Sasakura Y."/>
            <person name="Shoguchi E."/>
            <person name="Ueno K."/>
            <person name="Yamada L."/>
            <person name="Matsumoto J."/>
            <person name="Wasserscheid J."/>
            <person name="Dewar K."/>
            <person name="Wiley G.B."/>
            <person name="Macmil S.L."/>
            <person name="Roe B.A."/>
            <person name="Zeller R.W."/>
            <person name="Hastings K.E."/>
            <person name="Lemaire P."/>
            <person name="Lindquist E."/>
            <person name="Endo T."/>
            <person name="Hotta K."/>
            <person name="Inaba K."/>
        </authorList>
    </citation>
    <scope>NUCLEOTIDE SEQUENCE [LARGE SCALE GENOMIC DNA]</scope>
    <source>
        <strain evidence="7">wild type</strain>
    </source>
</reference>
<feature type="binding site" evidence="4">
    <location>
        <begin position="170"/>
        <end position="173"/>
    </location>
    <ligand>
        <name>pyridoxal 5'-phosphate</name>
        <dbReference type="ChEBI" id="CHEBI:597326"/>
    </ligand>
</feature>
<dbReference type="GO" id="GO:0043420">
    <property type="term" value="P:anthranilate metabolic process"/>
    <property type="evidence" value="ECO:0000318"/>
    <property type="project" value="GO_Central"/>
</dbReference>
<dbReference type="EMBL" id="EAAA01002297">
    <property type="status" value="NOT_ANNOTATED_CDS"/>
    <property type="molecule type" value="Genomic_DNA"/>
</dbReference>
<feature type="binding site" evidence="4">
    <location>
        <position position="337"/>
    </location>
    <ligand>
        <name>pyridoxal 5'-phosphate</name>
        <dbReference type="ChEBI" id="CHEBI:597326"/>
    </ligand>
</feature>
<dbReference type="InParanoid" id="H2XP90"/>
<dbReference type="PANTHER" id="PTHR14084">
    <property type="entry name" value="KYNURENINASE"/>
    <property type="match status" value="1"/>
</dbReference>
<feature type="binding site" evidence="4">
    <location>
        <position position="257"/>
    </location>
    <ligand>
        <name>pyridoxal 5'-phosphate</name>
        <dbReference type="ChEBI" id="CHEBI:597326"/>
    </ligand>
</feature>
<dbReference type="Pfam" id="PF00266">
    <property type="entry name" value="Aminotran_5"/>
    <property type="match status" value="1"/>
</dbReference>
<dbReference type="GeneTree" id="ENSGT00390000008033"/>
<dbReference type="Pfam" id="PF22580">
    <property type="entry name" value="KYNU_C"/>
    <property type="match status" value="1"/>
</dbReference>
<evidence type="ECO:0000259" key="6">
    <source>
        <dbReference type="Pfam" id="PF00266"/>
    </source>
</evidence>
<protein>
    <recommendedName>
        <fullName evidence="4 5">Kynureninase</fullName>
        <ecNumber evidence="4 5">3.7.1.3</ecNumber>
    </recommendedName>
    <alternativeName>
        <fullName evidence="4">L-kynurenine hydrolase</fullName>
    </alternativeName>
</protein>
<gene>
    <name evidence="4" type="primary">KYNU</name>
</gene>
<dbReference type="GO" id="GO:0019805">
    <property type="term" value="P:quinolinate biosynthetic process"/>
    <property type="evidence" value="ECO:0007669"/>
    <property type="project" value="UniProtKB-UniRule"/>
</dbReference>
<dbReference type="GO" id="GO:0034354">
    <property type="term" value="P:'de novo' NAD+ biosynthetic process from L-tryptophan"/>
    <property type="evidence" value="ECO:0007669"/>
    <property type="project" value="UniProtKB-UniRule"/>
</dbReference>
<evidence type="ECO:0000256" key="2">
    <source>
        <dbReference type="ARBA" id="ARBA00022801"/>
    </source>
</evidence>
<proteinExistence type="inferred from homology"/>
<comment type="subunit">
    <text evidence="4 5">Homodimer.</text>
</comment>
<evidence type="ECO:0000313" key="7">
    <source>
        <dbReference type="Ensembl" id="ENSCINP00000031473.1"/>
    </source>
</evidence>
<dbReference type="AlphaFoldDB" id="H2XP90"/>
<feature type="binding site" evidence="4">
    <location>
        <position position="279"/>
    </location>
    <ligand>
        <name>pyridoxal 5'-phosphate</name>
        <dbReference type="ChEBI" id="CHEBI:597326"/>
    </ligand>
</feature>
<dbReference type="EMBL" id="EAAA01002298">
    <property type="status" value="NOT_ANNOTATED_CDS"/>
    <property type="molecule type" value="Genomic_DNA"/>
</dbReference>
<comment type="function">
    <text evidence="4 5">Catalyzes the cleavage of L-kynurenine (L-Kyn) and L-3-hydroxykynurenine (L-3OHKyn) into anthranilic acid (AA) and 3-hydroxyanthranilic acid (3-OHAA), respectively.</text>
</comment>
<dbReference type="Gene3D" id="3.90.1150.10">
    <property type="entry name" value="Aspartate Aminotransferase, domain 1"/>
    <property type="match status" value="1"/>
</dbReference>
<dbReference type="PIRSF" id="PIRSF038800">
    <property type="entry name" value="KYNU"/>
    <property type="match status" value="1"/>
</dbReference>
<dbReference type="GO" id="GO:0005737">
    <property type="term" value="C:cytoplasm"/>
    <property type="evidence" value="ECO:0000318"/>
    <property type="project" value="GO_Central"/>
</dbReference>
<dbReference type="FunFam" id="3.40.640.10:FF:000031">
    <property type="entry name" value="Kynureninase"/>
    <property type="match status" value="1"/>
</dbReference>
<feature type="binding site" evidence="4">
    <location>
        <position position="143"/>
    </location>
    <ligand>
        <name>pyridoxal 5'-phosphate</name>
        <dbReference type="ChEBI" id="CHEBI:597326"/>
    </ligand>
</feature>
<feature type="binding site" evidence="4">
    <location>
        <position position="309"/>
    </location>
    <ligand>
        <name>pyridoxal 5'-phosphate</name>
        <dbReference type="ChEBI" id="CHEBI:597326"/>
    </ligand>
</feature>
<dbReference type="FunCoup" id="H2XP90">
    <property type="interactions" value="1"/>
</dbReference>
<comment type="pathway">
    <text evidence="4 5">Cofactor biosynthesis; NAD(+) biosynthesis; quinolinate from L-kynurenine: step 2/3.</text>
</comment>
<organism evidence="7 8">
    <name type="scientific">Ciona intestinalis</name>
    <name type="common">Transparent sea squirt</name>
    <name type="synonym">Ascidia intestinalis</name>
    <dbReference type="NCBI Taxonomy" id="7719"/>
    <lineage>
        <taxon>Eukaryota</taxon>
        <taxon>Metazoa</taxon>
        <taxon>Chordata</taxon>
        <taxon>Tunicata</taxon>
        <taxon>Ascidiacea</taxon>
        <taxon>Phlebobranchia</taxon>
        <taxon>Cionidae</taxon>
        <taxon>Ciona</taxon>
    </lineage>
</organism>
<keyword evidence="2 4" id="KW-0378">Hydrolase</keyword>
<reference evidence="8" key="1">
    <citation type="journal article" date="2002" name="Science">
        <title>The draft genome of Ciona intestinalis: insights into chordate and vertebrate origins.</title>
        <authorList>
            <person name="Dehal P."/>
            <person name="Satou Y."/>
            <person name="Campbell R.K."/>
            <person name="Chapman J."/>
            <person name="Degnan B."/>
            <person name="De Tomaso A."/>
            <person name="Davidson B."/>
            <person name="Di Gregorio A."/>
            <person name="Gelpke M."/>
            <person name="Goodstein D.M."/>
            <person name="Harafuji N."/>
            <person name="Hastings K.E."/>
            <person name="Ho I."/>
            <person name="Hotta K."/>
            <person name="Huang W."/>
            <person name="Kawashima T."/>
            <person name="Lemaire P."/>
            <person name="Martinez D."/>
            <person name="Meinertzhagen I.A."/>
            <person name="Necula S."/>
            <person name="Nonaka M."/>
            <person name="Putnam N."/>
            <person name="Rash S."/>
            <person name="Saiga H."/>
            <person name="Satake M."/>
            <person name="Terry A."/>
            <person name="Yamada L."/>
            <person name="Wang H.G."/>
            <person name="Awazu S."/>
            <person name="Azumi K."/>
            <person name="Boore J."/>
            <person name="Branno M."/>
            <person name="Chin-Bow S."/>
            <person name="DeSantis R."/>
            <person name="Doyle S."/>
            <person name="Francino P."/>
            <person name="Keys D.N."/>
            <person name="Haga S."/>
            <person name="Hayashi H."/>
            <person name="Hino K."/>
            <person name="Imai K.S."/>
            <person name="Inaba K."/>
            <person name="Kano S."/>
            <person name="Kobayashi K."/>
            <person name="Kobayashi M."/>
            <person name="Lee B.I."/>
            <person name="Makabe K.W."/>
            <person name="Manohar C."/>
            <person name="Matassi G."/>
            <person name="Medina M."/>
            <person name="Mochizuki Y."/>
            <person name="Mount S."/>
            <person name="Morishita T."/>
            <person name="Miura S."/>
            <person name="Nakayama A."/>
            <person name="Nishizaka S."/>
            <person name="Nomoto H."/>
            <person name="Ohta F."/>
            <person name="Oishi K."/>
            <person name="Rigoutsos I."/>
            <person name="Sano M."/>
            <person name="Sasaki A."/>
            <person name="Sasakura Y."/>
            <person name="Shoguchi E."/>
            <person name="Shin-i T."/>
            <person name="Spagnuolo A."/>
            <person name="Stainier D."/>
            <person name="Suzuki M.M."/>
            <person name="Tassy O."/>
            <person name="Takatori N."/>
            <person name="Tokuoka M."/>
            <person name="Yagi K."/>
            <person name="Yoshizaki F."/>
            <person name="Wada S."/>
            <person name="Zhang C."/>
            <person name="Hyatt P.D."/>
            <person name="Larimer F."/>
            <person name="Detter C."/>
            <person name="Doggett N."/>
            <person name="Glavina T."/>
            <person name="Hawkins T."/>
            <person name="Richardson P."/>
            <person name="Lucas S."/>
            <person name="Kohara Y."/>
            <person name="Levine M."/>
            <person name="Satoh N."/>
            <person name="Rokhsar D.S."/>
        </authorList>
    </citation>
    <scope>NUCLEOTIDE SEQUENCE [LARGE SCALE GENOMIC DNA]</scope>
</reference>
<dbReference type="UniPathway" id="UPA00253">
    <property type="reaction ID" value="UER00329"/>
</dbReference>
<dbReference type="Ensembl" id="ENSCINT00000035333.1">
    <property type="protein sequence ID" value="ENSCINP00000031473.1"/>
    <property type="gene ID" value="ENSCING00000018272.1"/>
</dbReference>
<evidence type="ECO:0000313" key="8">
    <source>
        <dbReference type="Proteomes" id="UP000008144"/>
    </source>
</evidence>
<reference evidence="7" key="3">
    <citation type="submission" date="2025-08" db="UniProtKB">
        <authorList>
            <consortium name="Ensembl"/>
        </authorList>
    </citation>
    <scope>IDENTIFICATION</scope>
</reference>
<dbReference type="GO" id="GO:0019441">
    <property type="term" value="P:L-tryptophan catabolic process to kynurenine"/>
    <property type="evidence" value="ECO:0000318"/>
    <property type="project" value="GO_Central"/>
</dbReference>
<comment type="subcellular location">
    <subcellularLocation>
        <location evidence="4 5">Cytoplasm</location>
    </subcellularLocation>
</comment>
<feature type="domain" description="Aminotransferase class V" evidence="6">
    <location>
        <begin position="121"/>
        <end position="308"/>
    </location>
</feature>
<dbReference type="InterPro" id="IPR015422">
    <property type="entry name" value="PyrdxlP-dep_Trfase_small"/>
</dbReference>
<keyword evidence="8" id="KW-1185">Reference proteome</keyword>